<dbReference type="InterPro" id="IPR052835">
    <property type="entry name" value="Nepro"/>
</dbReference>
<keyword evidence="2" id="KW-0472">Membrane</keyword>
<protein>
    <recommendedName>
        <fullName evidence="3">Nucleolus and neural progenitor protein-like N-terminal domain-containing protein</fullName>
    </recommendedName>
</protein>
<organism evidence="4 5">
    <name type="scientific">Halocaridina rubra</name>
    <name type="common">Hawaiian red shrimp</name>
    <dbReference type="NCBI Taxonomy" id="373956"/>
    <lineage>
        <taxon>Eukaryota</taxon>
        <taxon>Metazoa</taxon>
        <taxon>Ecdysozoa</taxon>
        <taxon>Arthropoda</taxon>
        <taxon>Crustacea</taxon>
        <taxon>Multicrustacea</taxon>
        <taxon>Malacostraca</taxon>
        <taxon>Eumalacostraca</taxon>
        <taxon>Eucarida</taxon>
        <taxon>Decapoda</taxon>
        <taxon>Pleocyemata</taxon>
        <taxon>Caridea</taxon>
        <taxon>Atyoidea</taxon>
        <taxon>Atyidae</taxon>
        <taxon>Halocaridina</taxon>
    </lineage>
</organism>
<dbReference type="GO" id="GO:0005634">
    <property type="term" value="C:nucleus"/>
    <property type="evidence" value="ECO:0007669"/>
    <property type="project" value="TreeGrafter"/>
</dbReference>
<evidence type="ECO:0000259" key="3">
    <source>
        <dbReference type="Pfam" id="PF14780"/>
    </source>
</evidence>
<dbReference type="AlphaFoldDB" id="A0AAN8XL62"/>
<dbReference type="InterPro" id="IPR027951">
    <property type="entry name" value="Nepro_N"/>
</dbReference>
<comment type="caution">
    <text evidence="4">The sequence shown here is derived from an EMBL/GenBank/DDBJ whole genome shotgun (WGS) entry which is preliminary data.</text>
</comment>
<name>A0AAN8XL62_HALRR</name>
<evidence type="ECO:0000256" key="1">
    <source>
        <dbReference type="SAM" id="MobiDB-lite"/>
    </source>
</evidence>
<proteinExistence type="predicted"/>
<dbReference type="PANTHER" id="PTHR34761">
    <property type="entry name" value="NUCLEOLUS AND NEURAL PROGENITOR PROTEIN"/>
    <property type="match status" value="1"/>
</dbReference>
<evidence type="ECO:0000256" key="2">
    <source>
        <dbReference type="SAM" id="Phobius"/>
    </source>
</evidence>
<feature type="transmembrane region" description="Helical" evidence="2">
    <location>
        <begin position="164"/>
        <end position="187"/>
    </location>
</feature>
<feature type="compositionally biased region" description="Basic residues" evidence="1">
    <location>
        <begin position="446"/>
        <end position="470"/>
    </location>
</feature>
<reference evidence="4 5" key="1">
    <citation type="submission" date="2023-11" db="EMBL/GenBank/DDBJ databases">
        <title>Halocaridina rubra genome assembly.</title>
        <authorList>
            <person name="Smith C."/>
        </authorList>
    </citation>
    <scope>NUCLEOTIDE SEQUENCE [LARGE SCALE GENOMIC DNA]</scope>
    <source>
        <strain evidence="4">EP-1</strain>
        <tissue evidence="4">Whole</tissue>
    </source>
</reference>
<dbReference type="Pfam" id="PF14780">
    <property type="entry name" value="NEPRO_N"/>
    <property type="match status" value="1"/>
</dbReference>
<dbReference type="PANTHER" id="PTHR34761:SF1">
    <property type="entry name" value="NUCLEOLUS AND NEURAL PROGENITOR PROTEIN"/>
    <property type="match status" value="1"/>
</dbReference>
<sequence length="470" mass="54569">MSNVWNNIEIARPPTTTIEYTVDECKSRCTDDCITALRSGLACIEGTLYKKSHIECLNLEVKILRHYLNYMRQLRVDKYYGLLRKILKCVHRWNELRLNDYAAIILKTMPASKEEFRSIRLPSRQMLEYMMMRIYGAFQLFLTIETSCREALPYILHKIYICYSYWTAMVFLAIIARLRVLSLNFALHLAKLYDDMHPWIQYLKDSRICCFTAEYSSSLLTILNKHCDSAKTFRRISKRKDSAEFACESSILNIFYGNETSLENINQILSEMTGKIFYGKLADERAMCSTPTEDKKVKKSKRKKLVGLEEEIPSIQKGNTCHTKEKSESINISKLQNPSLSSQAKEDLLSLLELCNGISKQNTDEVGNKRLEVSQSWTEFTSSDNDCRVLKSIFENTDYEDIGEVAEDQRKSVLKDAVKNKSKKRKRGDSGNHHISNNIRMEKKVFKNKKLKRTSTIQQHKHSKGKKNIM</sequence>
<feature type="region of interest" description="Disordered" evidence="1">
    <location>
        <begin position="416"/>
        <end position="470"/>
    </location>
</feature>
<dbReference type="GO" id="GO:0045747">
    <property type="term" value="P:positive regulation of Notch signaling pathway"/>
    <property type="evidence" value="ECO:0007669"/>
    <property type="project" value="TreeGrafter"/>
</dbReference>
<keyword evidence="5" id="KW-1185">Reference proteome</keyword>
<accession>A0AAN8XL62</accession>
<gene>
    <name evidence="4" type="ORF">SK128_024824</name>
</gene>
<dbReference type="Proteomes" id="UP001381693">
    <property type="component" value="Unassembled WGS sequence"/>
</dbReference>
<dbReference type="EMBL" id="JAXCGZ010001976">
    <property type="protein sequence ID" value="KAK7084806.1"/>
    <property type="molecule type" value="Genomic_DNA"/>
</dbReference>
<keyword evidence="2" id="KW-1133">Transmembrane helix</keyword>
<evidence type="ECO:0000313" key="5">
    <source>
        <dbReference type="Proteomes" id="UP001381693"/>
    </source>
</evidence>
<feature type="domain" description="Nucleolus and neural progenitor protein-like N-terminal" evidence="3">
    <location>
        <begin position="5"/>
        <end position="196"/>
    </location>
</feature>
<evidence type="ECO:0000313" key="4">
    <source>
        <dbReference type="EMBL" id="KAK7084806.1"/>
    </source>
</evidence>
<keyword evidence="2" id="KW-0812">Transmembrane</keyword>